<gene>
    <name evidence="2" type="ORF">DSM00_2071</name>
</gene>
<dbReference type="Gene3D" id="3.40.50.1110">
    <property type="entry name" value="SGNH hydrolase"/>
    <property type="match status" value="1"/>
</dbReference>
<dbReference type="InterPro" id="IPR013830">
    <property type="entry name" value="SGNH_hydro"/>
</dbReference>
<dbReference type="GO" id="GO:0016788">
    <property type="term" value="F:hydrolase activity, acting on ester bonds"/>
    <property type="evidence" value="ECO:0007669"/>
    <property type="project" value="UniProtKB-ARBA"/>
</dbReference>
<dbReference type="SUPFAM" id="SSF52266">
    <property type="entry name" value="SGNH hydrolase"/>
    <property type="match status" value="1"/>
</dbReference>
<dbReference type="PROSITE" id="PS51257">
    <property type="entry name" value="PROKAR_LIPOPROTEIN"/>
    <property type="match status" value="1"/>
</dbReference>
<comment type="caution">
    <text evidence="2">The sequence shown here is derived from an EMBL/GenBank/DDBJ whole genome shotgun (WGS) entry which is preliminary data.</text>
</comment>
<evidence type="ECO:0000259" key="1">
    <source>
        <dbReference type="Pfam" id="PF13472"/>
    </source>
</evidence>
<dbReference type="Proteomes" id="UP000289238">
    <property type="component" value="Unassembled WGS sequence"/>
</dbReference>
<reference evidence="2 3" key="1">
    <citation type="submission" date="2018-07" db="EMBL/GenBank/DDBJ databases">
        <title>Leeuwenhoekiella genomics.</title>
        <authorList>
            <person name="Tahon G."/>
            <person name="Willems A."/>
        </authorList>
    </citation>
    <scope>NUCLEOTIDE SEQUENCE [LARGE SCALE GENOMIC DNA]</scope>
    <source>
        <strain evidence="2 3">LMG 22550</strain>
    </source>
</reference>
<dbReference type="InterPro" id="IPR036514">
    <property type="entry name" value="SGNH_hydro_sf"/>
</dbReference>
<feature type="domain" description="SGNH hydrolase-type esterase" evidence="1">
    <location>
        <begin position="49"/>
        <end position="228"/>
    </location>
</feature>
<dbReference type="CDD" id="cd01832">
    <property type="entry name" value="SGNH_hydrolase_like_1"/>
    <property type="match status" value="1"/>
</dbReference>
<name>A0A4Q0P5U2_9FLAO</name>
<organism evidence="2 3">
    <name type="scientific">Leeuwenhoekiella aequorea</name>
    <dbReference type="NCBI Taxonomy" id="283736"/>
    <lineage>
        <taxon>Bacteria</taxon>
        <taxon>Pseudomonadati</taxon>
        <taxon>Bacteroidota</taxon>
        <taxon>Flavobacteriia</taxon>
        <taxon>Flavobacteriales</taxon>
        <taxon>Flavobacteriaceae</taxon>
        <taxon>Leeuwenhoekiella</taxon>
    </lineage>
</organism>
<dbReference type="RefSeq" id="WP_241652396.1">
    <property type="nucleotide sequence ID" value="NZ_QOVM01000004.1"/>
</dbReference>
<keyword evidence="3" id="KW-1185">Reference proteome</keyword>
<sequence>MRSYFMNYTLLRITLINIFCLFIISCNNSKATIAESKTTDTAKRYNYLALGDSYTIGERVCESCRFPNQLKTRIESSQNSILNTTVIAETGWRTDNLINALAAKNLKSDYDLVTILIGVNNQYQRIVFSEYKKDFNVLLETAIQLAGGNEKRVIVISIPDYAYTAFGQNNGNQEEISSEIDKYNAFAKEVTINNGVTYLNITDITRKGISQPKLVAADGLHPSKEAYSLFVDRLFPLAIGILNKKSLSN</sequence>
<dbReference type="AlphaFoldDB" id="A0A4Q0P5U2"/>
<protein>
    <submittedName>
        <fullName evidence="2">Lysophospholipase L1-like esterase</fullName>
    </submittedName>
</protein>
<dbReference type="EMBL" id="QOVM01000004">
    <property type="protein sequence ID" value="RXG22007.1"/>
    <property type="molecule type" value="Genomic_DNA"/>
</dbReference>
<evidence type="ECO:0000313" key="3">
    <source>
        <dbReference type="Proteomes" id="UP000289238"/>
    </source>
</evidence>
<proteinExistence type="predicted"/>
<dbReference type="Pfam" id="PF13472">
    <property type="entry name" value="Lipase_GDSL_2"/>
    <property type="match status" value="1"/>
</dbReference>
<evidence type="ECO:0000313" key="2">
    <source>
        <dbReference type="EMBL" id="RXG22007.1"/>
    </source>
</evidence>
<accession>A0A4Q0P5U2</accession>